<gene>
    <name evidence="1" type="ORF">XENORESO_020697</name>
</gene>
<accession>A0ABV0WBN7</accession>
<dbReference type="Proteomes" id="UP001444071">
    <property type="component" value="Unassembled WGS sequence"/>
</dbReference>
<keyword evidence="2" id="KW-1185">Reference proteome</keyword>
<organism evidence="1 2">
    <name type="scientific">Xenotaenia resolanae</name>
    <dbReference type="NCBI Taxonomy" id="208358"/>
    <lineage>
        <taxon>Eukaryota</taxon>
        <taxon>Metazoa</taxon>
        <taxon>Chordata</taxon>
        <taxon>Craniata</taxon>
        <taxon>Vertebrata</taxon>
        <taxon>Euteleostomi</taxon>
        <taxon>Actinopterygii</taxon>
        <taxon>Neopterygii</taxon>
        <taxon>Teleostei</taxon>
        <taxon>Neoteleostei</taxon>
        <taxon>Acanthomorphata</taxon>
        <taxon>Ovalentaria</taxon>
        <taxon>Atherinomorphae</taxon>
        <taxon>Cyprinodontiformes</taxon>
        <taxon>Goodeidae</taxon>
        <taxon>Xenotaenia</taxon>
    </lineage>
</organism>
<evidence type="ECO:0000313" key="2">
    <source>
        <dbReference type="Proteomes" id="UP001444071"/>
    </source>
</evidence>
<proteinExistence type="predicted"/>
<reference evidence="1 2" key="1">
    <citation type="submission" date="2021-06" db="EMBL/GenBank/DDBJ databases">
        <authorList>
            <person name="Palmer J.M."/>
        </authorList>
    </citation>
    <scope>NUCLEOTIDE SEQUENCE [LARGE SCALE GENOMIC DNA]</scope>
    <source>
        <strain evidence="1 2">XR_2019</strain>
        <tissue evidence="1">Muscle</tissue>
    </source>
</reference>
<evidence type="ECO:0000313" key="1">
    <source>
        <dbReference type="EMBL" id="MEQ2266884.1"/>
    </source>
</evidence>
<comment type="caution">
    <text evidence="1">The sequence shown here is derived from an EMBL/GenBank/DDBJ whole genome shotgun (WGS) entry which is preliminary data.</text>
</comment>
<name>A0ABV0WBN7_9TELE</name>
<dbReference type="EMBL" id="JAHRIM010040863">
    <property type="protein sequence ID" value="MEQ2266884.1"/>
    <property type="molecule type" value="Genomic_DNA"/>
</dbReference>
<sequence>MGKTADLTDVQKTVTDTLYMEDKPQNIIAKEAGCSECCVQADLWKAVKFQQSLMMCGCISVKGEGQMVPCRNAQGGTFSYHQSKAGLVIMKLFFWVIMHQSYA</sequence>
<protein>
    <submittedName>
        <fullName evidence="1">Uncharacterized protein</fullName>
    </submittedName>
</protein>